<gene>
    <name evidence="7" type="ORF">NHG85_04670</name>
</gene>
<dbReference type="SUPFAM" id="SSF56059">
    <property type="entry name" value="Glutathione synthetase ATP-binding domain-like"/>
    <property type="match status" value="1"/>
</dbReference>
<reference evidence="7" key="1">
    <citation type="submission" date="2022-06" db="EMBL/GenBank/DDBJ databases">
        <title>Limimaricola sediminis sp. nov., isolated from an intertidal sediment.</title>
        <authorList>
            <person name="Shao X."/>
        </authorList>
    </citation>
    <scope>NUCLEOTIDE SEQUENCE</scope>
    <source>
        <strain evidence="7">ASW11-118</strain>
    </source>
</reference>
<feature type="non-terminal residue" evidence="7">
    <location>
        <position position="1"/>
    </location>
</feature>
<dbReference type="PANTHER" id="PTHR43334:SF1">
    <property type="entry name" value="3-HYDROXYPROPIONATE--COA LIGASE [ADP-FORMING]"/>
    <property type="match status" value="1"/>
</dbReference>
<dbReference type="GO" id="GO:0016874">
    <property type="term" value="F:ligase activity"/>
    <property type="evidence" value="ECO:0007669"/>
    <property type="project" value="UniProtKB-KW"/>
</dbReference>
<dbReference type="EMBL" id="JAMYXC010000057">
    <property type="protein sequence ID" value="MCP1167823.1"/>
    <property type="molecule type" value="Genomic_DNA"/>
</dbReference>
<evidence type="ECO:0000256" key="3">
    <source>
        <dbReference type="ARBA" id="ARBA00022840"/>
    </source>
</evidence>
<proteinExistence type="inferred from homology"/>
<dbReference type="Proteomes" id="UP001139477">
    <property type="component" value="Unassembled WGS sequence"/>
</dbReference>
<sequence length="237" mass="24042">PAPEPVTLPGKGIDEAEAKLLLAEAGIAAAPEQVVQSVDAAILAAEGFGYPVVMKILSPDILHKSDIGAVKLGLGDAQAVRAAHAEILEAARRHASEAAVTGVLVAKQLSGGVECLMGINRDPTFGPMAVFGLGGIFVELLGDVALRACPFDAATAREMILSIRGAAILQGARGTAPVDIEALAEMLSKLSLFAAAAGDRLASIDLNPVLAMPAGQGAYALDAVIELAAEEARADGH</sequence>
<evidence type="ECO:0000256" key="5">
    <source>
        <dbReference type="PROSITE-ProRule" id="PRU00409"/>
    </source>
</evidence>
<keyword evidence="3 5" id="KW-0067">ATP-binding</keyword>
<comment type="similarity">
    <text evidence="4">In the N-terminal section; belongs to the acetate CoA ligase alpha subunit family.</text>
</comment>
<dbReference type="Gene3D" id="3.30.1490.20">
    <property type="entry name" value="ATP-grasp fold, A domain"/>
    <property type="match status" value="1"/>
</dbReference>
<evidence type="ECO:0000256" key="4">
    <source>
        <dbReference type="ARBA" id="ARBA00060888"/>
    </source>
</evidence>
<evidence type="ECO:0000256" key="2">
    <source>
        <dbReference type="ARBA" id="ARBA00022741"/>
    </source>
</evidence>
<dbReference type="GO" id="GO:0046872">
    <property type="term" value="F:metal ion binding"/>
    <property type="evidence" value="ECO:0007669"/>
    <property type="project" value="InterPro"/>
</dbReference>
<dbReference type="FunFam" id="3.30.1490.20:FF:000020">
    <property type="entry name" value="Protein lysine acetyltransferase"/>
    <property type="match status" value="1"/>
</dbReference>
<evidence type="ECO:0000313" key="8">
    <source>
        <dbReference type="Proteomes" id="UP001139477"/>
    </source>
</evidence>
<dbReference type="InterPro" id="IPR051538">
    <property type="entry name" value="Acyl-CoA_Synth/Transferase"/>
</dbReference>
<dbReference type="InterPro" id="IPR013815">
    <property type="entry name" value="ATP_grasp_subdomain_1"/>
</dbReference>
<dbReference type="Gene3D" id="3.30.470.20">
    <property type="entry name" value="ATP-grasp fold, B domain"/>
    <property type="match status" value="1"/>
</dbReference>
<keyword evidence="8" id="KW-1185">Reference proteome</keyword>
<dbReference type="PROSITE" id="PS50975">
    <property type="entry name" value="ATP_GRASP"/>
    <property type="match status" value="1"/>
</dbReference>
<comment type="caution">
    <text evidence="7">The sequence shown here is derived from an EMBL/GenBank/DDBJ whole genome shotgun (WGS) entry which is preliminary data.</text>
</comment>
<protein>
    <submittedName>
        <fullName evidence="7">Acetate--CoA ligase family protein</fullName>
    </submittedName>
</protein>
<dbReference type="Pfam" id="PF13549">
    <property type="entry name" value="ATP-grasp_5"/>
    <property type="match status" value="1"/>
</dbReference>
<keyword evidence="2 5" id="KW-0547">Nucleotide-binding</keyword>
<name>A0A9X2FVA8_9RHOB</name>
<evidence type="ECO:0000313" key="7">
    <source>
        <dbReference type="EMBL" id="MCP1167823.1"/>
    </source>
</evidence>
<accession>A0A9X2FVA8</accession>
<dbReference type="AlphaFoldDB" id="A0A9X2FVA8"/>
<dbReference type="GO" id="GO:0005524">
    <property type="term" value="F:ATP binding"/>
    <property type="evidence" value="ECO:0007669"/>
    <property type="project" value="UniProtKB-UniRule"/>
</dbReference>
<dbReference type="InterPro" id="IPR011761">
    <property type="entry name" value="ATP-grasp"/>
</dbReference>
<keyword evidence="1 7" id="KW-0436">Ligase</keyword>
<dbReference type="RefSeq" id="WP_253330285.1">
    <property type="nucleotide sequence ID" value="NZ_JAMYXC010000057.1"/>
</dbReference>
<evidence type="ECO:0000259" key="6">
    <source>
        <dbReference type="PROSITE" id="PS50975"/>
    </source>
</evidence>
<evidence type="ECO:0000256" key="1">
    <source>
        <dbReference type="ARBA" id="ARBA00022598"/>
    </source>
</evidence>
<feature type="domain" description="ATP-grasp" evidence="6">
    <location>
        <begin position="19"/>
        <end position="55"/>
    </location>
</feature>
<organism evidence="7 8">
    <name type="scientific">Limimaricola litoreus</name>
    <dbReference type="NCBI Taxonomy" id="2955316"/>
    <lineage>
        <taxon>Bacteria</taxon>
        <taxon>Pseudomonadati</taxon>
        <taxon>Pseudomonadota</taxon>
        <taxon>Alphaproteobacteria</taxon>
        <taxon>Rhodobacterales</taxon>
        <taxon>Paracoccaceae</taxon>
        <taxon>Limimaricola</taxon>
    </lineage>
</organism>
<dbReference type="PANTHER" id="PTHR43334">
    <property type="entry name" value="ACETATE--COA LIGASE [ADP-FORMING]"/>
    <property type="match status" value="1"/>
</dbReference>